<gene>
    <name evidence="6" type="ORF">MIM_c36190</name>
</gene>
<dbReference type="InterPro" id="IPR003829">
    <property type="entry name" value="Pirin_N_dom"/>
</dbReference>
<sequence length="295" mass="32004">MKKVLGIYSAPRPHWVGDGFPVRSMFSYQSHGKQLSPFLLLDYAGPADFTPARQKRGVGQHPHRGFETVTIVYKGEVSHRDSTGQGGTIGPGDVQWMTAGAGILHEEFHSEAFTNQGGALEMVQLWVNLPAKDKMAAPGYQAILDREIPEVALPNEAGSVRVIAGEYGQKKGPASTFTPMHVWDMRIKQGGITEFEVPEGWSTALVVLRGTVMVNGDTVAREAQLVVLDKADRHMAIEANSDAVVLLLSGEPIDEPIVGYGPFVMNSQEQIAEAISDFNSGRFGQMAEVSEAQQS</sequence>
<keyword evidence="7" id="KW-1185">Reference proteome</keyword>
<feature type="binding site" evidence="2">
    <location>
        <position position="61"/>
    </location>
    <ligand>
        <name>Fe cation</name>
        <dbReference type="ChEBI" id="CHEBI:24875"/>
    </ligand>
</feature>
<dbReference type="HOGENOM" id="CLU_045717_5_1_4"/>
<evidence type="ECO:0000256" key="1">
    <source>
        <dbReference type="ARBA" id="ARBA00008416"/>
    </source>
</evidence>
<evidence type="ECO:0000313" key="6">
    <source>
        <dbReference type="EMBL" id="AHG65678.1"/>
    </source>
</evidence>
<proteinExistence type="inferred from homology"/>
<dbReference type="PANTHER" id="PTHR43594">
    <property type="entry name" value="QUERCETIN 2,3-DIOXYGENASE"/>
    <property type="match status" value="1"/>
</dbReference>
<dbReference type="Pfam" id="PF02678">
    <property type="entry name" value="Pirin"/>
    <property type="match status" value="1"/>
</dbReference>
<feature type="binding site" evidence="2">
    <location>
        <position position="107"/>
    </location>
    <ligand>
        <name>Fe cation</name>
        <dbReference type="ChEBI" id="CHEBI:24875"/>
    </ligand>
</feature>
<dbReference type="CDD" id="cd02247">
    <property type="entry name" value="cupin_pirin_C"/>
    <property type="match status" value="1"/>
</dbReference>
<comment type="similarity">
    <text evidence="1 3">Belongs to the pirin family.</text>
</comment>
<organism evidence="6 7">
    <name type="scientific">Advenella mimigardefordensis (strain DSM 17166 / LMG 22922 / DPN7)</name>
    <dbReference type="NCBI Taxonomy" id="1247726"/>
    <lineage>
        <taxon>Bacteria</taxon>
        <taxon>Pseudomonadati</taxon>
        <taxon>Pseudomonadota</taxon>
        <taxon>Betaproteobacteria</taxon>
        <taxon>Burkholderiales</taxon>
        <taxon>Alcaligenaceae</taxon>
    </lineage>
</organism>
<dbReference type="Proteomes" id="UP000019095">
    <property type="component" value="Chromosome"/>
</dbReference>
<evidence type="ECO:0000259" key="5">
    <source>
        <dbReference type="Pfam" id="PF05726"/>
    </source>
</evidence>
<dbReference type="Pfam" id="PF05726">
    <property type="entry name" value="Pirin_C"/>
    <property type="match status" value="1"/>
</dbReference>
<evidence type="ECO:0000256" key="3">
    <source>
        <dbReference type="RuleBase" id="RU003457"/>
    </source>
</evidence>
<accession>W0PL15</accession>
<dbReference type="InterPro" id="IPR008778">
    <property type="entry name" value="Pirin_C_dom"/>
</dbReference>
<dbReference type="InterPro" id="IPR014710">
    <property type="entry name" value="RmlC-like_jellyroll"/>
</dbReference>
<dbReference type="CDD" id="cd02909">
    <property type="entry name" value="cupin_pirin_N"/>
    <property type="match status" value="1"/>
</dbReference>
<dbReference type="OrthoDB" id="321327at2"/>
<dbReference type="Gene3D" id="2.60.120.10">
    <property type="entry name" value="Jelly Rolls"/>
    <property type="match status" value="2"/>
</dbReference>
<dbReference type="GO" id="GO:0046872">
    <property type="term" value="F:metal ion binding"/>
    <property type="evidence" value="ECO:0007669"/>
    <property type="project" value="UniProtKB-KW"/>
</dbReference>
<feature type="domain" description="Pirin N-terminal" evidence="4">
    <location>
        <begin position="20"/>
        <end position="127"/>
    </location>
</feature>
<dbReference type="InterPro" id="IPR011051">
    <property type="entry name" value="RmlC_Cupin_sf"/>
</dbReference>
<feature type="binding site" evidence="2">
    <location>
        <position position="105"/>
    </location>
    <ligand>
        <name>Fe cation</name>
        <dbReference type="ChEBI" id="CHEBI:24875"/>
    </ligand>
</feature>
<evidence type="ECO:0000256" key="2">
    <source>
        <dbReference type="PIRSR" id="PIRSR006232-1"/>
    </source>
</evidence>
<evidence type="ECO:0000259" key="4">
    <source>
        <dbReference type="Pfam" id="PF02678"/>
    </source>
</evidence>
<feature type="binding site" evidence="2">
    <location>
        <position position="63"/>
    </location>
    <ligand>
        <name>Fe cation</name>
        <dbReference type="ChEBI" id="CHEBI:24875"/>
    </ligand>
</feature>
<dbReference type="RefSeq" id="WP_025374376.1">
    <property type="nucleotide sequence ID" value="NZ_CP003915.1"/>
</dbReference>
<dbReference type="SUPFAM" id="SSF51182">
    <property type="entry name" value="RmlC-like cupins"/>
    <property type="match status" value="1"/>
</dbReference>
<dbReference type="AlphaFoldDB" id="W0PL15"/>
<dbReference type="PIRSF" id="PIRSF006232">
    <property type="entry name" value="Pirin"/>
    <property type="match status" value="1"/>
</dbReference>
<dbReference type="EMBL" id="CP003915">
    <property type="protein sequence ID" value="AHG65678.1"/>
    <property type="molecule type" value="Genomic_DNA"/>
</dbReference>
<dbReference type="eggNOG" id="COG1741">
    <property type="taxonomic scope" value="Bacteria"/>
</dbReference>
<dbReference type="PATRIC" id="fig|1247726.3.peg.4002"/>
<reference evidence="6 7" key="1">
    <citation type="journal article" date="2014" name="Microbiology">
        <title>Unravelling the complete genome sequence of Advenella mimigardefordensis strain DPN7T and novel insights in the catabolism of the xenobiotic polythioester precursor 3,3'-dithiodipropionate.</title>
        <authorList>
            <person name="Wubbeler J.H."/>
            <person name="Hiessl S."/>
            <person name="Schuldes J."/>
            <person name="Thurmer A."/>
            <person name="Daniel R."/>
            <person name="Steinbuchel A."/>
        </authorList>
    </citation>
    <scope>NUCLEOTIDE SEQUENCE [LARGE SCALE GENOMIC DNA]</scope>
    <source>
        <strain evidence="7">DSM 17166 / LMG 22922 / DPN7</strain>
    </source>
</reference>
<dbReference type="PANTHER" id="PTHR43594:SF1">
    <property type="entry name" value="QUERCETIN 2,3-DIOXYGENASE PA2418-RELATED"/>
    <property type="match status" value="1"/>
</dbReference>
<protein>
    <submittedName>
        <fullName evidence="6">Pirin-like protein</fullName>
    </submittedName>
</protein>
<keyword evidence="2" id="KW-0479">Metal-binding</keyword>
<comment type="cofactor">
    <cofactor evidence="2">
        <name>Fe cation</name>
        <dbReference type="ChEBI" id="CHEBI:24875"/>
    </cofactor>
    <text evidence="2">Binds 1 Fe cation per subunit.</text>
</comment>
<dbReference type="InterPro" id="IPR053186">
    <property type="entry name" value="QDO-related"/>
</dbReference>
<keyword evidence="2" id="KW-0408">Iron</keyword>
<evidence type="ECO:0000313" key="7">
    <source>
        <dbReference type="Proteomes" id="UP000019095"/>
    </source>
</evidence>
<dbReference type="STRING" id="1247726.MIM_c36190"/>
<dbReference type="KEGG" id="amim:MIM_c36190"/>
<feature type="domain" description="Pirin C-terminal" evidence="5">
    <location>
        <begin position="182"/>
        <end position="284"/>
    </location>
</feature>
<dbReference type="InterPro" id="IPR012093">
    <property type="entry name" value="Pirin"/>
</dbReference>
<name>W0PL15_ADVMD</name>